<dbReference type="PRINTS" id="PR00081">
    <property type="entry name" value="GDHRDH"/>
</dbReference>
<protein>
    <submittedName>
        <fullName evidence="4">Short-chain dehydrogenase/reductase family protein</fullName>
    </submittedName>
</protein>
<reference evidence="4" key="1">
    <citation type="submission" date="2021-12" db="EMBL/GenBank/DDBJ databases">
        <title>Convergent genome expansion in fungi linked to evolution of root-endophyte symbiosis.</title>
        <authorList>
            <consortium name="DOE Joint Genome Institute"/>
            <person name="Ke Y.-H."/>
            <person name="Bonito G."/>
            <person name="Liao H.-L."/>
            <person name="Looney B."/>
            <person name="Rojas-Flechas A."/>
            <person name="Nash J."/>
            <person name="Hameed K."/>
            <person name="Schadt C."/>
            <person name="Martin F."/>
            <person name="Crous P.W."/>
            <person name="Miettinen O."/>
            <person name="Magnuson J.K."/>
            <person name="Labbe J."/>
            <person name="Jacobson D."/>
            <person name="Doktycz M.J."/>
            <person name="Veneault-Fourrey C."/>
            <person name="Kuo A."/>
            <person name="Mondo S."/>
            <person name="Calhoun S."/>
            <person name="Riley R."/>
            <person name="Ohm R."/>
            <person name="LaButti K."/>
            <person name="Andreopoulos B."/>
            <person name="Pangilinan J."/>
            <person name="Nolan M."/>
            <person name="Tritt A."/>
            <person name="Clum A."/>
            <person name="Lipzen A."/>
            <person name="Daum C."/>
            <person name="Barry K."/>
            <person name="Grigoriev I.V."/>
            <person name="Vilgalys R."/>
        </authorList>
    </citation>
    <scope>NUCLEOTIDE SEQUENCE</scope>
    <source>
        <strain evidence="4">PMI_201</strain>
    </source>
</reference>
<dbReference type="Gene3D" id="3.40.50.720">
    <property type="entry name" value="NAD(P)-binding Rossmann-like Domain"/>
    <property type="match status" value="1"/>
</dbReference>
<proteinExistence type="inferred from homology"/>
<gene>
    <name evidence="4" type="ORF">BGW36DRAFT_15650</name>
</gene>
<dbReference type="SUPFAM" id="SSF51735">
    <property type="entry name" value="NAD(P)-binding Rossmann-fold domains"/>
    <property type="match status" value="1"/>
</dbReference>
<comment type="similarity">
    <text evidence="1">Belongs to the short-chain dehydrogenases/reductases (SDR) family.</text>
</comment>
<dbReference type="InterPro" id="IPR002347">
    <property type="entry name" value="SDR_fam"/>
</dbReference>
<name>A0AAD4Q6D3_9EURO</name>
<dbReference type="InterPro" id="IPR036291">
    <property type="entry name" value="NAD(P)-bd_dom_sf"/>
</dbReference>
<dbReference type="Proteomes" id="UP001201262">
    <property type="component" value="Unassembled WGS sequence"/>
</dbReference>
<keyword evidence="3" id="KW-0560">Oxidoreductase</keyword>
<evidence type="ECO:0000256" key="3">
    <source>
        <dbReference type="ARBA" id="ARBA00023002"/>
    </source>
</evidence>
<organism evidence="4 5">
    <name type="scientific">Talaromyces proteolyticus</name>
    <dbReference type="NCBI Taxonomy" id="1131652"/>
    <lineage>
        <taxon>Eukaryota</taxon>
        <taxon>Fungi</taxon>
        <taxon>Dikarya</taxon>
        <taxon>Ascomycota</taxon>
        <taxon>Pezizomycotina</taxon>
        <taxon>Eurotiomycetes</taxon>
        <taxon>Eurotiomycetidae</taxon>
        <taxon>Eurotiales</taxon>
        <taxon>Trichocomaceae</taxon>
        <taxon>Talaromyces</taxon>
        <taxon>Talaromyces sect. Bacilispori</taxon>
    </lineage>
</organism>
<dbReference type="AlphaFoldDB" id="A0AAD4Q6D3"/>
<dbReference type="PANTHER" id="PTHR24320:SF282">
    <property type="entry name" value="WW DOMAIN-CONTAINING OXIDOREDUCTASE"/>
    <property type="match status" value="1"/>
</dbReference>
<dbReference type="EMBL" id="JAJTJA010000001">
    <property type="protein sequence ID" value="KAH8705581.1"/>
    <property type="molecule type" value="Genomic_DNA"/>
</dbReference>
<evidence type="ECO:0000313" key="5">
    <source>
        <dbReference type="Proteomes" id="UP001201262"/>
    </source>
</evidence>
<keyword evidence="5" id="KW-1185">Reference proteome</keyword>
<comment type="caution">
    <text evidence="4">The sequence shown here is derived from an EMBL/GenBank/DDBJ whole genome shotgun (WGS) entry which is preliminary data.</text>
</comment>
<evidence type="ECO:0000256" key="2">
    <source>
        <dbReference type="ARBA" id="ARBA00022857"/>
    </source>
</evidence>
<dbReference type="Pfam" id="PF00106">
    <property type="entry name" value="adh_short"/>
    <property type="match status" value="1"/>
</dbReference>
<dbReference type="PANTHER" id="PTHR24320">
    <property type="entry name" value="RETINOL DEHYDROGENASE"/>
    <property type="match status" value="1"/>
</dbReference>
<dbReference type="GeneID" id="70239841"/>
<sequence>MTTSKNKKPTDGDKKDFRSTLGQDIRAVFSVPVNGARDPCELWTAVAPTLGELTGGLVGRSFKPQRDIGDLSGKVILITGGNTGLGKETILELARHNPSRIYLAARTESKARDAIKSIHDELSKSSSSQPVDIQYIQLDLASFPSIKAAAAQFTLENTRLDRLVLNAGIMGEAAVTTPQGHEIQFGTNHVGHFLLTKLLLPTLLKTATADGGSADVRVVSVSSVGNNLAPAGNGLFETMTSTEKLLGLSTWQRYGVSKAANILFAMELARRHPEIKAVAVHPGVVSTALYDGTRQSNLTARYFLAPTMKLAFRSPQSGALSQLWAVAGARQEELVNGGYYTPVGYQITRNRFLKERDLAQKLWDWTDKEVERV</sequence>
<evidence type="ECO:0000256" key="1">
    <source>
        <dbReference type="ARBA" id="ARBA00006484"/>
    </source>
</evidence>
<keyword evidence="2" id="KW-0521">NADP</keyword>
<dbReference type="RefSeq" id="XP_046078202.1">
    <property type="nucleotide sequence ID" value="XM_046209554.1"/>
</dbReference>
<evidence type="ECO:0000313" key="4">
    <source>
        <dbReference type="EMBL" id="KAH8705581.1"/>
    </source>
</evidence>
<accession>A0AAD4Q6D3</accession>
<dbReference type="GO" id="GO:0016491">
    <property type="term" value="F:oxidoreductase activity"/>
    <property type="evidence" value="ECO:0007669"/>
    <property type="project" value="UniProtKB-KW"/>
</dbReference>